<evidence type="ECO:0000256" key="6">
    <source>
        <dbReference type="ARBA" id="ARBA00035676"/>
    </source>
</evidence>
<sequence>MTEKHNEQLAFFNGKYMPVAEVAISPFDRGFLFGDSIYEVIPVYNGKMLGGDLHLQRLINGLIAIGITSPYALSDWRTIARTVLATREAAQMLYIQVSRGAEASRKHRFPIVSEPTVLIFSTPFTPSVSLDYQGCAATLQPDKRWQHCDIKATSLLANVLAYQQLYCDDAAHNEALFVRDGVVVEAASSNLFMVKDNQIYTPPIDNILPGITRHIILQIAAKLQYQVCELAPTPTMLKDADEVWVSNSIEELKPVISIDGQMIGSGVPGKVWRELFLHYQHKKG</sequence>
<protein>
    <recommendedName>
        <fullName evidence="9">Aminodeoxychorismate lyase</fullName>
        <ecNumber evidence="6">4.1.3.38</ecNumber>
    </recommendedName>
    <alternativeName>
        <fullName evidence="10">4-amino-4-deoxychorismate lyase</fullName>
    </alternativeName>
</protein>
<evidence type="ECO:0000256" key="7">
    <source>
        <dbReference type="ARBA" id="ARBA00049529"/>
    </source>
</evidence>
<dbReference type="InterPro" id="IPR018300">
    <property type="entry name" value="Aminotrans_IV_CS"/>
</dbReference>
<evidence type="ECO:0000256" key="2">
    <source>
        <dbReference type="ARBA" id="ARBA00009320"/>
    </source>
</evidence>
<dbReference type="GO" id="GO:0008652">
    <property type="term" value="P:amino acid biosynthetic process"/>
    <property type="evidence" value="ECO:0007669"/>
    <property type="project" value="UniProtKB-ARBA"/>
</dbReference>
<dbReference type="GO" id="GO:0005829">
    <property type="term" value="C:cytosol"/>
    <property type="evidence" value="ECO:0007669"/>
    <property type="project" value="TreeGrafter"/>
</dbReference>
<proteinExistence type="inferred from homology"/>
<keyword evidence="13" id="KW-0808">Transferase</keyword>
<dbReference type="GO" id="GO:0008696">
    <property type="term" value="F:4-amino-4-deoxychorismate lyase activity"/>
    <property type="evidence" value="ECO:0007669"/>
    <property type="project" value="UniProtKB-EC"/>
</dbReference>
<dbReference type="SUPFAM" id="SSF56752">
    <property type="entry name" value="D-aminoacid aminotransferase-like PLP-dependent enzymes"/>
    <property type="match status" value="1"/>
</dbReference>
<dbReference type="PANTHER" id="PTHR42743:SF10">
    <property type="entry name" value="D-ALANINE AMINOTRANSFERASE"/>
    <property type="match status" value="1"/>
</dbReference>
<evidence type="ECO:0000256" key="4">
    <source>
        <dbReference type="ARBA" id="ARBA00022909"/>
    </source>
</evidence>
<dbReference type="GO" id="GO:0046656">
    <property type="term" value="P:folic acid biosynthetic process"/>
    <property type="evidence" value="ECO:0007669"/>
    <property type="project" value="UniProtKB-KW"/>
</dbReference>
<evidence type="ECO:0000256" key="5">
    <source>
        <dbReference type="ARBA" id="ARBA00035633"/>
    </source>
</evidence>
<dbReference type="Gene3D" id="3.30.470.10">
    <property type="match status" value="1"/>
</dbReference>
<dbReference type="GO" id="GO:0008483">
    <property type="term" value="F:transaminase activity"/>
    <property type="evidence" value="ECO:0007669"/>
    <property type="project" value="UniProtKB-KW"/>
</dbReference>
<dbReference type="RefSeq" id="WP_065168556.1">
    <property type="nucleotide sequence ID" value="NZ_LZEZ01000034.1"/>
</dbReference>
<dbReference type="EC" id="4.1.3.38" evidence="6"/>
<evidence type="ECO:0000256" key="10">
    <source>
        <dbReference type="ARBA" id="ARBA00080135"/>
    </source>
</evidence>
<comment type="pathway">
    <text evidence="5">Cofactor biosynthesis; tetrahydrofolate biosynthesis; 4-aminobenzoate from chorismate: step 2/2.</text>
</comment>
<dbReference type="InterPro" id="IPR001544">
    <property type="entry name" value="Aminotrans_IV"/>
</dbReference>
<keyword evidence="4" id="KW-0289">Folate biosynthesis</keyword>
<organism evidence="13 14">
    <name type="scientific">Photobacterium aquimaris</name>
    <dbReference type="NCBI Taxonomy" id="512643"/>
    <lineage>
        <taxon>Bacteria</taxon>
        <taxon>Pseudomonadati</taxon>
        <taxon>Pseudomonadota</taxon>
        <taxon>Gammaproteobacteria</taxon>
        <taxon>Vibrionales</taxon>
        <taxon>Vibrionaceae</taxon>
        <taxon>Photobacterium</taxon>
    </lineage>
</organism>
<dbReference type="Proteomes" id="UP000240254">
    <property type="component" value="Unassembled WGS sequence"/>
</dbReference>
<gene>
    <name evidence="13" type="ORF">CTM88_08270</name>
</gene>
<dbReference type="FunFam" id="3.20.10.10:FF:000002">
    <property type="entry name" value="D-alanine aminotransferase"/>
    <property type="match status" value="1"/>
</dbReference>
<comment type="caution">
    <text evidence="13">The sequence shown here is derived from an EMBL/GenBank/DDBJ whole genome shotgun (WGS) entry which is preliminary data.</text>
</comment>
<keyword evidence="3 12" id="KW-0663">Pyridoxal phosphate</keyword>
<accession>A0A2T3IM76</accession>
<dbReference type="AlphaFoldDB" id="A0A2T3IM76"/>
<name>A0A2T3IM76_9GAMM</name>
<comment type="catalytic activity">
    <reaction evidence="7">
        <text>4-amino-4-deoxychorismate = 4-aminobenzoate + pyruvate + H(+)</text>
        <dbReference type="Rhea" id="RHEA:16201"/>
        <dbReference type="ChEBI" id="CHEBI:15361"/>
        <dbReference type="ChEBI" id="CHEBI:15378"/>
        <dbReference type="ChEBI" id="CHEBI:17836"/>
        <dbReference type="ChEBI" id="CHEBI:58406"/>
        <dbReference type="EC" id="4.1.3.38"/>
    </reaction>
</comment>
<evidence type="ECO:0000256" key="1">
    <source>
        <dbReference type="ARBA" id="ARBA00001933"/>
    </source>
</evidence>
<keyword evidence="13" id="KW-0032">Aminotransferase</keyword>
<evidence type="ECO:0000256" key="11">
    <source>
        <dbReference type="RuleBase" id="RU004106"/>
    </source>
</evidence>
<dbReference type="InterPro" id="IPR050571">
    <property type="entry name" value="Class-IV_PLP-Dep_Aminotrnsfr"/>
</dbReference>
<comment type="cofactor">
    <cofactor evidence="1 12">
        <name>pyridoxal 5'-phosphate</name>
        <dbReference type="ChEBI" id="CHEBI:597326"/>
    </cofactor>
</comment>
<dbReference type="InterPro" id="IPR036038">
    <property type="entry name" value="Aminotransferase-like"/>
</dbReference>
<evidence type="ECO:0000256" key="8">
    <source>
        <dbReference type="ARBA" id="ARBA00054027"/>
    </source>
</evidence>
<evidence type="ECO:0000256" key="9">
    <source>
        <dbReference type="ARBA" id="ARBA00069174"/>
    </source>
</evidence>
<evidence type="ECO:0000256" key="12">
    <source>
        <dbReference type="RuleBase" id="RU004516"/>
    </source>
</evidence>
<dbReference type="Gene3D" id="3.20.10.10">
    <property type="entry name" value="D-amino Acid Aminotransferase, subunit A, domain 2"/>
    <property type="match status" value="1"/>
</dbReference>
<reference evidence="13 14" key="1">
    <citation type="submission" date="2018-03" db="EMBL/GenBank/DDBJ databases">
        <title>Whole genome sequencing of Histamine producing bacteria.</title>
        <authorList>
            <person name="Butler K."/>
        </authorList>
    </citation>
    <scope>NUCLEOTIDE SEQUENCE [LARGE SCALE GENOMIC DNA]</scope>
    <source>
        <strain evidence="13 14">BS2</strain>
    </source>
</reference>
<dbReference type="PROSITE" id="PS00770">
    <property type="entry name" value="AA_TRANSFER_CLASS_4"/>
    <property type="match status" value="1"/>
</dbReference>
<evidence type="ECO:0000313" key="14">
    <source>
        <dbReference type="Proteomes" id="UP000240254"/>
    </source>
</evidence>
<dbReference type="PANTHER" id="PTHR42743">
    <property type="entry name" value="AMINO-ACID AMINOTRANSFERASE"/>
    <property type="match status" value="1"/>
</dbReference>
<dbReference type="OrthoDB" id="21319at2"/>
<evidence type="ECO:0000313" key="13">
    <source>
        <dbReference type="EMBL" id="PSU29443.1"/>
    </source>
</evidence>
<dbReference type="InterPro" id="IPR043131">
    <property type="entry name" value="BCAT-like_N"/>
</dbReference>
<dbReference type="Pfam" id="PF01063">
    <property type="entry name" value="Aminotran_4"/>
    <property type="match status" value="1"/>
</dbReference>
<comment type="similarity">
    <text evidence="2 11">Belongs to the class-IV pyridoxal-phosphate-dependent aminotransferase family.</text>
</comment>
<dbReference type="InterPro" id="IPR043132">
    <property type="entry name" value="BCAT-like_C"/>
</dbReference>
<comment type="function">
    <text evidence="8">Involved in the biosynthesis of p-aminobenzoate (PABA), a precursor of tetrahydrofolate. Converts 4-amino-4-deoxychorismate into 4-aminobenzoate (PABA) and pyruvate.</text>
</comment>
<dbReference type="EMBL" id="PYMK01000007">
    <property type="protein sequence ID" value="PSU29443.1"/>
    <property type="molecule type" value="Genomic_DNA"/>
</dbReference>
<evidence type="ECO:0000256" key="3">
    <source>
        <dbReference type="ARBA" id="ARBA00022898"/>
    </source>
</evidence>